<dbReference type="RefSeq" id="WP_144073627.1">
    <property type="nucleotide sequence ID" value="NZ_CP076128.1"/>
</dbReference>
<dbReference type="Proteomes" id="UP000682802">
    <property type="component" value="Chromosome 1"/>
</dbReference>
<gene>
    <name evidence="2" type="ORF">KM029_12700</name>
</gene>
<feature type="coiled-coil region" evidence="1">
    <location>
        <begin position="132"/>
        <end position="159"/>
    </location>
</feature>
<keyword evidence="1" id="KW-0175">Coiled coil</keyword>
<name>A0ABX8GS01_9BACT</name>
<evidence type="ECO:0000256" key="1">
    <source>
        <dbReference type="SAM" id="Coils"/>
    </source>
</evidence>
<sequence length="165" mass="19046">MGLFDFLRKRNNSIERLKRFTTTIESYLTRLEDTENTFITAQEKLSKPLPNHMVAILERKLVFHDQISELFNQINTLKSIESSDPDFQLHLESAIKNLGALNAVSEMELKDANNTLIESNNFQSSYLSNSDMSNVHKEISLLKKENLNLQDKIKELMNTIDLNTI</sequence>
<organism evidence="2 3">
    <name type="scientific">Flammeovirga kamogawensis</name>
    <dbReference type="NCBI Taxonomy" id="373891"/>
    <lineage>
        <taxon>Bacteria</taxon>
        <taxon>Pseudomonadati</taxon>
        <taxon>Bacteroidota</taxon>
        <taxon>Cytophagia</taxon>
        <taxon>Cytophagales</taxon>
        <taxon>Flammeovirgaceae</taxon>
        <taxon>Flammeovirga</taxon>
    </lineage>
</organism>
<dbReference type="EMBL" id="CP076128">
    <property type="protein sequence ID" value="QWG06199.1"/>
    <property type="molecule type" value="Genomic_DNA"/>
</dbReference>
<keyword evidence="3" id="KW-1185">Reference proteome</keyword>
<proteinExistence type="predicted"/>
<evidence type="ECO:0000313" key="2">
    <source>
        <dbReference type="EMBL" id="QWG06199.1"/>
    </source>
</evidence>
<protein>
    <submittedName>
        <fullName evidence="2">Uncharacterized protein</fullName>
    </submittedName>
</protein>
<accession>A0ABX8GS01</accession>
<reference evidence="2 3" key="1">
    <citation type="submission" date="2021-05" db="EMBL/GenBank/DDBJ databases">
        <title>Comparative genomic studies on the polysaccharide-degrading batcterial strains of the Flammeovirga genus.</title>
        <authorList>
            <person name="Zewei F."/>
            <person name="Zheng Z."/>
            <person name="Yu L."/>
            <person name="Ruyue G."/>
            <person name="Yanhong M."/>
            <person name="Yuanyuan C."/>
            <person name="Jingyan G."/>
            <person name="Wenjun H."/>
        </authorList>
    </citation>
    <scope>NUCLEOTIDE SEQUENCE [LARGE SCALE GENOMIC DNA]</scope>
    <source>
        <strain evidence="2 3">YS10</strain>
    </source>
</reference>
<evidence type="ECO:0000313" key="3">
    <source>
        <dbReference type="Proteomes" id="UP000682802"/>
    </source>
</evidence>